<evidence type="ECO:0000256" key="1">
    <source>
        <dbReference type="SAM" id="SignalP"/>
    </source>
</evidence>
<sequence>MPETFRTAEMLRMKIRLRPILLTLLLAAAVVATAITQAPASQLITFADENATWDWQVTCQDALQAWVQQSPNPIRTIRVTLTDEKNLGVSTVGIGCPGDKDQAAIAYAAYAACDGKPDLACRVAIQHGAPGDDLNVAVTAAIPHGGVPRFSAQT</sequence>
<evidence type="ECO:0000313" key="3">
    <source>
        <dbReference type="Proteomes" id="UP000233654"/>
    </source>
</evidence>
<evidence type="ECO:0000313" key="2">
    <source>
        <dbReference type="EMBL" id="PKQ27500.1"/>
    </source>
</evidence>
<protein>
    <submittedName>
        <fullName evidence="2">Uncharacterized protein</fullName>
    </submittedName>
</protein>
<gene>
    <name evidence="2" type="ORF">CVT63_07695</name>
</gene>
<feature type="chain" id="PRO_5039496152" evidence="1">
    <location>
        <begin position="35"/>
        <end position="154"/>
    </location>
</feature>
<feature type="signal peptide" evidence="1">
    <location>
        <begin position="1"/>
        <end position="34"/>
    </location>
</feature>
<dbReference type="AlphaFoldDB" id="A0A2N3G445"/>
<accession>A0A2N3G445</accession>
<organism evidence="2 3">
    <name type="scientific">Candidatus Anoxymicrobium japonicum</name>
    <dbReference type="NCBI Taxonomy" id="2013648"/>
    <lineage>
        <taxon>Bacteria</taxon>
        <taxon>Bacillati</taxon>
        <taxon>Actinomycetota</taxon>
        <taxon>Candidatus Geothermincolia</taxon>
        <taxon>Candidatus Geothermincolales</taxon>
        <taxon>Candidatus Anoxymicrobiaceae</taxon>
        <taxon>Candidatus Anoxymicrobium</taxon>
    </lineage>
</organism>
<keyword evidence="1" id="KW-0732">Signal</keyword>
<reference evidence="2 3" key="1">
    <citation type="journal article" date="2017" name="ISME J.">
        <title>Potential for microbial H2 and metal transformations associated with novel bacteria and archaea in deep terrestrial subsurface sediments.</title>
        <authorList>
            <person name="Hernsdorf A.W."/>
            <person name="Amano Y."/>
            <person name="Miyakawa K."/>
            <person name="Ise K."/>
            <person name="Suzuki Y."/>
            <person name="Anantharaman K."/>
            <person name="Probst A."/>
            <person name="Burstein D."/>
            <person name="Thomas B.C."/>
            <person name="Banfield J.F."/>
        </authorList>
    </citation>
    <scope>NUCLEOTIDE SEQUENCE [LARGE SCALE GENOMIC DNA]</scope>
    <source>
        <strain evidence="2">HGW-Actinobacteria-3</strain>
    </source>
</reference>
<dbReference type="EMBL" id="PHEX01000088">
    <property type="protein sequence ID" value="PKQ27500.1"/>
    <property type="molecule type" value="Genomic_DNA"/>
</dbReference>
<proteinExistence type="predicted"/>
<name>A0A2N3G445_9ACTN</name>
<comment type="caution">
    <text evidence="2">The sequence shown here is derived from an EMBL/GenBank/DDBJ whole genome shotgun (WGS) entry which is preliminary data.</text>
</comment>
<dbReference type="Proteomes" id="UP000233654">
    <property type="component" value="Unassembled WGS sequence"/>
</dbReference>